<gene>
    <name evidence="3" type="ORF">ACFOW6_13105</name>
</gene>
<dbReference type="GO" id="GO:0032259">
    <property type="term" value="P:methylation"/>
    <property type="evidence" value="ECO:0007669"/>
    <property type="project" value="UniProtKB-KW"/>
</dbReference>
<dbReference type="Proteomes" id="UP001595799">
    <property type="component" value="Unassembled WGS sequence"/>
</dbReference>
<reference evidence="4" key="1">
    <citation type="journal article" date="2019" name="Int. J. Syst. Evol. Microbiol.">
        <title>The Global Catalogue of Microorganisms (GCM) 10K type strain sequencing project: providing services to taxonomists for standard genome sequencing and annotation.</title>
        <authorList>
            <consortium name="The Broad Institute Genomics Platform"/>
            <consortium name="The Broad Institute Genome Sequencing Center for Infectious Disease"/>
            <person name="Wu L."/>
            <person name="Ma J."/>
        </authorList>
    </citation>
    <scope>NUCLEOTIDE SEQUENCE [LARGE SCALE GENOMIC DNA]</scope>
    <source>
        <strain evidence="4">CECT 8472</strain>
    </source>
</reference>
<dbReference type="Pfam" id="PF13847">
    <property type="entry name" value="Methyltransf_31"/>
    <property type="match status" value="1"/>
</dbReference>
<evidence type="ECO:0000259" key="1">
    <source>
        <dbReference type="Pfam" id="PF13847"/>
    </source>
</evidence>
<dbReference type="RefSeq" id="WP_382422833.1">
    <property type="nucleotide sequence ID" value="NZ_JBHSCW010000007.1"/>
</dbReference>
<dbReference type="InterPro" id="IPR029063">
    <property type="entry name" value="SAM-dependent_MTases_sf"/>
</dbReference>
<sequence length="353" mass="38225">MTAINEDKLNELVGQMLTDLGGAFTVPLVRIGDELGLYKVLHEEGAMNSQELAAATGCSERYLREWLCGQAAANYLTYDRESDRFSLSPEQAMIFAVKDSPVYLIGAFDTMAAMLDNQQKVQSAFRSGAGVGWSDQASCLFCAVARFFRPGYVNSLVNDWLPSLDGVVEKLERGARVADVGCGHGISTILMAEAFPNSTFVGYDFHESSIEAASAHAREHGVTDNTRFEVGLAKDFSESDLDLVTCFDCLHDMGDPRGAAEHIKKRLKPDGTWMIVEPLSGNTVEENLNPVGRLFYAASTMICVPTSLDQEVGAALGAQAGEKRLSDVIKAGGFGQVRRATEGPFNMILEATP</sequence>
<dbReference type="InterPro" id="IPR036390">
    <property type="entry name" value="WH_DNA-bd_sf"/>
</dbReference>
<dbReference type="Gene3D" id="3.40.50.150">
    <property type="entry name" value="Vaccinia Virus protein VP39"/>
    <property type="match status" value="1"/>
</dbReference>
<keyword evidence="3" id="KW-0489">Methyltransferase</keyword>
<proteinExistence type="predicted"/>
<dbReference type="PANTHER" id="PTHR45128:SF2">
    <property type="entry name" value="METHYLTRANSFERASE DOMAIN-CONTAINING PROTEIN"/>
    <property type="match status" value="1"/>
</dbReference>
<evidence type="ECO:0000259" key="2">
    <source>
        <dbReference type="Pfam" id="PF21320"/>
    </source>
</evidence>
<dbReference type="Pfam" id="PF21320">
    <property type="entry name" value="WHD_Rv2258c"/>
    <property type="match status" value="1"/>
</dbReference>
<dbReference type="InterPro" id="IPR025714">
    <property type="entry name" value="Methyltranfer_dom"/>
</dbReference>
<name>A0ABV8UP18_9PROT</name>
<dbReference type="GO" id="GO:0008168">
    <property type="term" value="F:methyltransferase activity"/>
    <property type="evidence" value="ECO:0007669"/>
    <property type="project" value="UniProtKB-KW"/>
</dbReference>
<keyword evidence="4" id="KW-1185">Reference proteome</keyword>
<dbReference type="CDD" id="cd02440">
    <property type="entry name" value="AdoMet_MTases"/>
    <property type="match status" value="1"/>
</dbReference>
<organism evidence="3 4">
    <name type="scientific">Fodinicurvata halophila</name>
    <dbReference type="NCBI Taxonomy" id="1419723"/>
    <lineage>
        <taxon>Bacteria</taxon>
        <taxon>Pseudomonadati</taxon>
        <taxon>Pseudomonadota</taxon>
        <taxon>Alphaproteobacteria</taxon>
        <taxon>Rhodospirillales</taxon>
        <taxon>Rhodovibrionaceae</taxon>
        <taxon>Fodinicurvata</taxon>
    </lineage>
</organism>
<dbReference type="InterPro" id="IPR036388">
    <property type="entry name" value="WH-like_DNA-bd_sf"/>
</dbReference>
<dbReference type="Gene3D" id="1.10.10.10">
    <property type="entry name" value="Winged helix-like DNA-binding domain superfamily/Winged helix DNA-binding domain"/>
    <property type="match status" value="1"/>
</dbReference>
<dbReference type="InterPro" id="IPR048711">
    <property type="entry name" value="WHD_Rv2258c"/>
</dbReference>
<dbReference type="PANTHER" id="PTHR45128">
    <property type="entry name" value="METHYLTRANSFERASE TYPE 11"/>
    <property type="match status" value="1"/>
</dbReference>
<feature type="domain" description="S-adenosylmethionine-dependent methyltransferase Rv2258c-like winged HTH" evidence="2">
    <location>
        <begin position="28"/>
        <end position="94"/>
    </location>
</feature>
<feature type="domain" description="Methyltransferase" evidence="1">
    <location>
        <begin position="172"/>
        <end position="279"/>
    </location>
</feature>
<comment type="caution">
    <text evidence="3">The sequence shown here is derived from an EMBL/GenBank/DDBJ whole genome shotgun (WGS) entry which is preliminary data.</text>
</comment>
<dbReference type="SUPFAM" id="SSF53335">
    <property type="entry name" value="S-adenosyl-L-methionine-dependent methyltransferases"/>
    <property type="match status" value="1"/>
</dbReference>
<dbReference type="SUPFAM" id="SSF46785">
    <property type="entry name" value="Winged helix' DNA-binding domain"/>
    <property type="match status" value="1"/>
</dbReference>
<accession>A0ABV8UP18</accession>
<evidence type="ECO:0000313" key="3">
    <source>
        <dbReference type="EMBL" id="MFC4352482.1"/>
    </source>
</evidence>
<dbReference type="EMBL" id="JBHSCW010000007">
    <property type="protein sequence ID" value="MFC4352482.1"/>
    <property type="molecule type" value="Genomic_DNA"/>
</dbReference>
<dbReference type="InterPro" id="IPR053173">
    <property type="entry name" value="SAM-binding_MTase"/>
</dbReference>
<keyword evidence="3" id="KW-0808">Transferase</keyword>
<protein>
    <submittedName>
        <fullName evidence="3">Class I SAM-dependent methyltransferase</fullName>
    </submittedName>
</protein>
<evidence type="ECO:0000313" key="4">
    <source>
        <dbReference type="Proteomes" id="UP001595799"/>
    </source>
</evidence>